<dbReference type="InterPro" id="IPR000390">
    <property type="entry name" value="Small_drug/metabolite_transptr"/>
</dbReference>
<feature type="transmembrane region" description="Helical" evidence="9">
    <location>
        <begin position="58"/>
        <end position="79"/>
    </location>
</feature>
<evidence type="ECO:0000313" key="13">
    <source>
        <dbReference type="Proteomes" id="UP000321224"/>
    </source>
</evidence>
<evidence type="ECO:0000256" key="9">
    <source>
        <dbReference type="SAM" id="Phobius"/>
    </source>
</evidence>
<feature type="transmembrane region" description="Helical" evidence="9">
    <location>
        <begin position="85"/>
        <end position="104"/>
    </location>
</feature>
<reference evidence="10 13" key="2">
    <citation type="submission" date="2019-07" db="EMBL/GenBank/DDBJ databases">
        <title>Whole genome shotgun sequence of Myxococcus virescens NBRC 100334.</title>
        <authorList>
            <person name="Hosoyama A."/>
            <person name="Uohara A."/>
            <person name="Ohji S."/>
            <person name="Ichikawa N."/>
        </authorList>
    </citation>
    <scope>NUCLEOTIDE SEQUENCE [LARGE SCALE GENOMIC DNA]</scope>
    <source>
        <strain evidence="10 13">NBRC 100334</strain>
    </source>
</reference>
<dbReference type="RefSeq" id="WP_011555157.1">
    <property type="nucleotide sequence ID" value="NZ_BJVY01000072.1"/>
</dbReference>
<dbReference type="InterPro" id="IPR037185">
    <property type="entry name" value="EmrE-like"/>
</dbReference>
<dbReference type="AlphaFoldDB" id="A0A511HP86"/>
<evidence type="ECO:0000313" key="12">
    <source>
        <dbReference type="Proteomes" id="UP000198717"/>
    </source>
</evidence>
<keyword evidence="2" id="KW-0813">Transport</keyword>
<organism evidence="10 13">
    <name type="scientific">Myxococcus virescens</name>
    <dbReference type="NCBI Taxonomy" id="83456"/>
    <lineage>
        <taxon>Bacteria</taxon>
        <taxon>Pseudomonadati</taxon>
        <taxon>Myxococcota</taxon>
        <taxon>Myxococcia</taxon>
        <taxon>Myxococcales</taxon>
        <taxon>Cystobacterineae</taxon>
        <taxon>Myxococcaceae</taxon>
        <taxon>Myxococcus</taxon>
    </lineage>
</organism>
<dbReference type="SUPFAM" id="SSF103481">
    <property type="entry name" value="Multidrug resistance efflux transporter EmrE"/>
    <property type="match status" value="1"/>
</dbReference>
<proteinExistence type="inferred from homology"/>
<name>A0A511HP86_9BACT</name>
<dbReference type="InterPro" id="IPR045324">
    <property type="entry name" value="Small_multidrug_res"/>
</dbReference>
<keyword evidence="3" id="KW-1003">Cell membrane</keyword>
<evidence type="ECO:0000256" key="2">
    <source>
        <dbReference type="ARBA" id="ARBA00022448"/>
    </source>
</evidence>
<dbReference type="GO" id="GO:1990961">
    <property type="term" value="P:xenobiotic detoxification by transmembrane export across the plasma membrane"/>
    <property type="evidence" value="ECO:0007669"/>
    <property type="project" value="UniProtKB-ARBA"/>
</dbReference>
<dbReference type="GO" id="GO:0015220">
    <property type="term" value="F:choline transmembrane transporter activity"/>
    <property type="evidence" value="ECO:0007669"/>
    <property type="project" value="TreeGrafter"/>
</dbReference>
<evidence type="ECO:0000256" key="8">
    <source>
        <dbReference type="RuleBase" id="RU003942"/>
    </source>
</evidence>
<evidence type="ECO:0000313" key="10">
    <source>
        <dbReference type="EMBL" id="GEL75401.1"/>
    </source>
</evidence>
<evidence type="ECO:0000256" key="1">
    <source>
        <dbReference type="ARBA" id="ARBA00004651"/>
    </source>
</evidence>
<dbReference type="GO" id="GO:0015199">
    <property type="term" value="F:amino-acid betaine transmembrane transporter activity"/>
    <property type="evidence" value="ECO:0007669"/>
    <property type="project" value="TreeGrafter"/>
</dbReference>
<evidence type="ECO:0000256" key="3">
    <source>
        <dbReference type="ARBA" id="ARBA00022475"/>
    </source>
</evidence>
<accession>A0A511HP86</accession>
<dbReference type="GO" id="GO:0015297">
    <property type="term" value="F:antiporter activity"/>
    <property type="evidence" value="ECO:0007669"/>
    <property type="project" value="TreeGrafter"/>
</dbReference>
<evidence type="ECO:0000256" key="6">
    <source>
        <dbReference type="ARBA" id="ARBA00023136"/>
    </source>
</evidence>
<evidence type="ECO:0000313" key="11">
    <source>
        <dbReference type="EMBL" id="SDE55650.1"/>
    </source>
</evidence>
<dbReference type="GO" id="GO:0005886">
    <property type="term" value="C:plasma membrane"/>
    <property type="evidence" value="ECO:0007669"/>
    <property type="project" value="UniProtKB-SubCell"/>
</dbReference>
<keyword evidence="6 9" id="KW-0472">Membrane</keyword>
<dbReference type="GeneID" id="41362468"/>
<dbReference type="PANTHER" id="PTHR30561:SF1">
    <property type="entry name" value="MULTIDRUG TRANSPORTER EMRE"/>
    <property type="match status" value="1"/>
</dbReference>
<reference evidence="11 12" key="1">
    <citation type="submission" date="2016-10" db="EMBL/GenBank/DDBJ databases">
        <authorList>
            <person name="Varghese N."/>
            <person name="Submissions S."/>
        </authorList>
    </citation>
    <scope>NUCLEOTIDE SEQUENCE [LARGE SCALE GENOMIC DNA]</scope>
    <source>
        <strain evidence="11 12">DSM 2260</strain>
    </source>
</reference>
<keyword evidence="12" id="KW-1185">Reference proteome</keyword>
<comment type="caution">
    <text evidence="10">The sequence shown here is derived from an EMBL/GenBank/DDBJ whole genome shotgun (WGS) entry which is preliminary data.</text>
</comment>
<evidence type="ECO:0000256" key="7">
    <source>
        <dbReference type="ARBA" id="ARBA00038032"/>
    </source>
</evidence>
<keyword evidence="4 8" id="KW-0812">Transmembrane</keyword>
<feature type="transmembrane region" description="Helical" evidence="9">
    <location>
        <begin position="33"/>
        <end position="51"/>
    </location>
</feature>
<dbReference type="Proteomes" id="UP000321224">
    <property type="component" value="Unassembled WGS sequence"/>
</dbReference>
<dbReference type="Pfam" id="PF00893">
    <property type="entry name" value="Multi_Drug_Res"/>
    <property type="match status" value="1"/>
</dbReference>
<comment type="subcellular location">
    <subcellularLocation>
        <location evidence="1 8">Cell membrane</location>
        <topology evidence="1 8">Multi-pass membrane protein</topology>
    </subcellularLocation>
</comment>
<evidence type="ECO:0000256" key="4">
    <source>
        <dbReference type="ARBA" id="ARBA00022692"/>
    </source>
</evidence>
<comment type="similarity">
    <text evidence="7 8">Belongs to the drug/metabolite transporter (DMT) superfamily. Small multidrug resistance (SMR) (TC 2.A.7.1) family.</text>
</comment>
<dbReference type="Gene3D" id="1.10.3730.20">
    <property type="match status" value="1"/>
</dbReference>
<gene>
    <name evidence="10" type="primary">qacE</name>
    <name evidence="10" type="ORF">MVI01_71850</name>
    <name evidence="11" type="ORF">SAMN04488504_108219</name>
</gene>
<protein>
    <submittedName>
        <fullName evidence="10">Multidrug transporter</fullName>
    </submittedName>
    <submittedName>
        <fullName evidence="11">Small multidrug resistance pump</fullName>
    </submittedName>
</protein>
<dbReference type="FunFam" id="1.10.3730.20:FF:000001">
    <property type="entry name" value="Quaternary ammonium compound resistance transporter SugE"/>
    <property type="match status" value="1"/>
</dbReference>
<evidence type="ECO:0000256" key="5">
    <source>
        <dbReference type="ARBA" id="ARBA00022989"/>
    </source>
</evidence>
<keyword evidence="5 9" id="KW-1133">Transmembrane helix</keyword>
<dbReference type="EMBL" id="BJVY01000072">
    <property type="protein sequence ID" value="GEL75401.1"/>
    <property type="molecule type" value="Genomic_DNA"/>
</dbReference>
<dbReference type="PANTHER" id="PTHR30561">
    <property type="entry name" value="SMR FAMILY PROTON-DEPENDENT DRUG EFFLUX TRANSPORTER SUGE"/>
    <property type="match status" value="1"/>
</dbReference>
<sequence>MHNAVYLGIAIVAEVVATSALKSSNGFTRLGPSILVVLGYGVAFFCLSFALRTIPTGIAYAIWSGAGIVLVSGVAWLLHGQRLDVPALVGIGLILAGVIVINTFSRSAAH</sequence>
<dbReference type="EMBL" id="FNAJ01000008">
    <property type="protein sequence ID" value="SDE55650.1"/>
    <property type="molecule type" value="Genomic_DNA"/>
</dbReference>
<dbReference type="GO" id="GO:0031460">
    <property type="term" value="P:glycine betaine transport"/>
    <property type="evidence" value="ECO:0007669"/>
    <property type="project" value="TreeGrafter"/>
</dbReference>
<dbReference type="Proteomes" id="UP000198717">
    <property type="component" value="Unassembled WGS sequence"/>
</dbReference>